<dbReference type="InterPro" id="IPR008255">
    <property type="entry name" value="Pyr_nucl-diS_OxRdtase_2_AS"/>
</dbReference>
<proteinExistence type="predicted"/>
<comment type="caution">
    <text evidence="7">The sequence shown here is derived from an EMBL/GenBank/DDBJ whole genome shotgun (WGS) entry which is preliminary data.</text>
</comment>
<dbReference type="InterPro" id="IPR036188">
    <property type="entry name" value="FAD/NAD-bd_sf"/>
</dbReference>
<evidence type="ECO:0000313" key="8">
    <source>
        <dbReference type="Proteomes" id="UP000659630"/>
    </source>
</evidence>
<dbReference type="GO" id="GO:0016668">
    <property type="term" value="F:oxidoreductase activity, acting on a sulfur group of donors, NAD(P) as acceptor"/>
    <property type="evidence" value="ECO:0007669"/>
    <property type="project" value="UniProtKB-ARBA"/>
</dbReference>
<dbReference type="PRINTS" id="PR00368">
    <property type="entry name" value="FADPNR"/>
</dbReference>
<dbReference type="InterPro" id="IPR050097">
    <property type="entry name" value="Ferredoxin-NADP_redctase_2"/>
</dbReference>
<evidence type="ECO:0000259" key="6">
    <source>
        <dbReference type="Pfam" id="PF07992"/>
    </source>
</evidence>
<sequence>MECDYDVGIVGAGPAGLAAAVYAARGGLSAVCFEKEVHGGQIINSPEVENYPALGKVSGVEFATALYEQATGFGAAVEYEEILSADLEGEVKVLHGASRDWRVRAVILAGGVQRRKLGCPGEDRLLGRGVSYCATCDGAFFAGKTVAVVGGGNTAVEDALYLATLCEKVVLIHRRQGFRATEAELAKLRANPRVEFVLDAAVAEVRGAEKVESILVKSTAGAPDREIPVAAVFVAVGLIPQNERFRGALPLTPEGYLQADADCRTALPRVYAAGDTRSKTLRQLVTATADGALAASSAVADLSGDATL</sequence>
<organism evidence="7 8">
    <name type="scientific">Anaerofilum hominis</name>
    <dbReference type="NCBI Taxonomy" id="2763016"/>
    <lineage>
        <taxon>Bacteria</taxon>
        <taxon>Bacillati</taxon>
        <taxon>Bacillota</taxon>
        <taxon>Clostridia</taxon>
        <taxon>Eubacteriales</taxon>
        <taxon>Oscillospiraceae</taxon>
        <taxon>Anaerofilum</taxon>
    </lineage>
</organism>
<accession>A0A923IB38</accession>
<feature type="domain" description="FAD/NAD(P)-binding" evidence="6">
    <location>
        <begin position="5"/>
        <end position="291"/>
    </location>
</feature>
<evidence type="ECO:0000256" key="1">
    <source>
        <dbReference type="ARBA" id="ARBA00022630"/>
    </source>
</evidence>
<keyword evidence="2" id="KW-0274">FAD</keyword>
<dbReference type="PANTHER" id="PTHR48105">
    <property type="entry name" value="THIOREDOXIN REDUCTASE 1-RELATED-RELATED"/>
    <property type="match status" value="1"/>
</dbReference>
<evidence type="ECO:0000256" key="3">
    <source>
        <dbReference type="ARBA" id="ARBA00023002"/>
    </source>
</evidence>
<dbReference type="PROSITE" id="PS00573">
    <property type="entry name" value="PYRIDINE_REDOX_2"/>
    <property type="match status" value="1"/>
</dbReference>
<gene>
    <name evidence="7" type="ORF">H8S23_08825</name>
</gene>
<protein>
    <submittedName>
        <fullName evidence="7">FAD-dependent oxidoreductase</fullName>
    </submittedName>
</protein>
<keyword evidence="8" id="KW-1185">Reference proteome</keyword>
<keyword evidence="5" id="KW-0676">Redox-active center</keyword>
<keyword evidence="1" id="KW-0285">Flavoprotein</keyword>
<keyword evidence="4" id="KW-1015">Disulfide bond</keyword>
<dbReference type="EMBL" id="JACONZ010000003">
    <property type="protein sequence ID" value="MBC5581608.1"/>
    <property type="molecule type" value="Genomic_DNA"/>
</dbReference>
<name>A0A923IB38_9FIRM</name>
<dbReference type="Pfam" id="PF07992">
    <property type="entry name" value="Pyr_redox_2"/>
    <property type="match status" value="1"/>
</dbReference>
<reference evidence="7" key="1">
    <citation type="submission" date="2020-08" db="EMBL/GenBank/DDBJ databases">
        <title>Genome public.</title>
        <authorList>
            <person name="Liu C."/>
            <person name="Sun Q."/>
        </authorList>
    </citation>
    <scope>NUCLEOTIDE SEQUENCE</scope>
    <source>
        <strain evidence="7">BX8</strain>
    </source>
</reference>
<evidence type="ECO:0000313" key="7">
    <source>
        <dbReference type="EMBL" id="MBC5581608.1"/>
    </source>
</evidence>
<evidence type="ECO:0000256" key="2">
    <source>
        <dbReference type="ARBA" id="ARBA00022827"/>
    </source>
</evidence>
<dbReference type="InterPro" id="IPR023753">
    <property type="entry name" value="FAD/NAD-binding_dom"/>
</dbReference>
<dbReference type="PRINTS" id="PR00469">
    <property type="entry name" value="PNDRDTASEII"/>
</dbReference>
<evidence type="ECO:0000256" key="4">
    <source>
        <dbReference type="ARBA" id="ARBA00023157"/>
    </source>
</evidence>
<dbReference type="Gene3D" id="3.50.50.60">
    <property type="entry name" value="FAD/NAD(P)-binding domain"/>
    <property type="match status" value="2"/>
</dbReference>
<dbReference type="Proteomes" id="UP000659630">
    <property type="component" value="Unassembled WGS sequence"/>
</dbReference>
<keyword evidence="3" id="KW-0560">Oxidoreductase</keyword>
<dbReference type="RefSeq" id="WP_186887983.1">
    <property type="nucleotide sequence ID" value="NZ_JACONZ010000003.1"/>
</dbReference>
<dbReference type="AlphaFoldDB" id="A0A923IB38"/>
<dbReference type="SUPFAM" id="SSF51905">
    <property type="entry name" value="FAD/NAD(P)-binding domain"/>
    <property type="match status" value="1"/>
</dbReference>
<evidence type="ECO:0000256" key="5">
    <source>
        <dbReference type="ARBA" id="ARBA00023284"/>
    </source>
</evidence>